<feature type="transmembrane region" description="Helical" evidence="1">
    <location>
        <begin position="25"/>
        <end position="43"/>
    </location>
</feature>
<organism evidence="2">
    <name type="scientific">Arundo donax</name>
    <name type="common">Giant reed</name>
    <name type="synonym">Donax arundinaceus</name>
    <dbReference type="NCBI Taxonomy" id="35708"/>
    <lineage>
        <taxon>Eukaryota</taxon>
        <taxon>Viridiplantae</taxon>
        <taxon>Streptophyta</taxon>
        <taxon>Embryophyta</taxon>
        <taxon>Tracheophyta</taxon>
        <taxon>Spermatophyta</taxon>
        <taxon>Magnoliopsida</taxon>
        <taxon>Liliopsida</taxon>
        <taxon>Poales</taxon>
        <taxon>Poaceae</taxon>
        <taxon>PACMAD clade</taxon>
        <taxon>Arundinoideae</taxon>
        <taxon>Arundineae</taxon>
        <taxon>Arundo</taxon>
    </lineage>
</organism>
<keyword evidence="1" id="KW-0472">Membrane</keyword>
<accession>A0A0A9BF95</accession>
<reference evidence="2" key="1">
    <citation type="submission" date="2014-09" db="EMBL/GenBank/DDBJ databases">
        <authorList>
            <person name="Magalhaes I.L.F."/>
            <person name="Oliveira U."/>
            <person name="Santos F.R."/>
            <person name="Vidigal T.H.D.A."/>
            <person name="Brescovit A.D."/>
            <person name="Santos A.J."/>
        </authorList>
    </citation>
    <scope>NUCLEOTIDE SEQUENCE</scope>
    <source>
        <tissue evidence="2">Shoot tissue taken approximately 20 cm above the soil surface</tissue>
    </source>
</reference>
<protein>
    <submittedName>
        <fullName evidence="2">Uncharacterized protein</fullName>
    </submittedName>
</protein>
<evidence type="ECO:0000256" key="1">
    <source>
        <dbReference type="SAM" id="Phobius"/>
    </source>
</evidence>
<name>A0A0A9BF95_ARUDO</name>
<reference evidence="2" key="2">
    <citation type="journal article" date="2015" name="Data Brief">
        <title>Shoot transcriptome of the giant reed, Arundo donax.</title>
        <authorList>
            <person name="Barrero R.A."/>
            <person name="Guerrero F.D."/>
            <person name="Moolhuijzen P."/>
            <person name="Goolsby J.A."/>
            <person name="Tidwell J."/>
            <person name="Bellgard S.E."/>
            <person name="Bellgard M.I."/>
        </authorList>
    </citation>
    <scope>NUCLEOTIDE SEQUENCE</scope>
    <source>
        <tissue evidence="2">Shoot tissue taken approximately 20 cm above the soil surface</tissue>
    </source>
</reference>
<sequence>MVIVSLLAQAAASLFLPDCMMELKVIVSTLFPMIGSLMMHLYTA</sequence>
<keyword evidence="1" id="KW-1133">Transmembrane helix</keyword>
<keyword evidence="1" id="KW-0812">Transmembrane</keyword>
<dbReference type="AlphaFoldDB" id="A0A0A9BF95"/>
<dbReference type="EMBL" id="GBRH01235301">
    <property type="protein sequence ID" value="JAD62594.1"/>
    <property type="molecule type" value="Transcribed_RNA"/>
</dbReference>
<proteinExistence type="predicted"/>
<evidence type="ECO:0000313" key="2">
    <source>
        <dbReference type="EMBL" id="JAD62594.1"/>
    </source>
</evidence>